<dbReference type="PANTHER" id="PTHR42877">
    <property type="entry name" value="L-ORNITHINE N(5)-MONOOXYGENASE-RELATED"/>
    <property type="match status" value="1"/>
</dbReference>
<gene>
    <name evidence="6" type="ORF">BN46_1276</name>
    <name evidence="7" type="ORF">HMPREF9719_01744</name>
</gene>
<evidence type="ECO:0000256" key="4">
    <source>
        <dbReference type="ARBA" id="ARBA00023002"/>
    </source>
</evidence>
<reference evidence="6 9" key="1">
    <citation type="journal article" date="2012" name="J. Bacteriol.">
        <title>Draft Genome Sequence of Turicella otitidis ATCC 51513, Isolated from Middle Ear Fluid from a Child with Otitis Media.</title>
        <authorList>
            <person name="Brinkrolf K."/>
            <person name="Schneider J."/>
            <person name="Knecht M."/>
            <person name="Ruckert C."/>
            <person name="Tauch A."/>
        </authorList>
    </citation>
    <scope>NUCLEOTIDE SEQUENCE [LARGE SCALE GENOMIC DNA]</scope>
    <source>
        <strain evidence="6 9">ATCC 51513</strain>
    </source>
</reference>
<reference evidence="7 8" key="2">
    <citation type="submission" date="2012-08" db="EMBL/GenBank/DDBJ databases">
        <title>The Genome Sequence of Turicella otitidis ATCC 51513.</title>
        <authorList>
            <consortium name="The Broad Institute Genome Sequencing Platform"/>
            <person name="Earl A."/>
            <person name="Ward D."/>
            <person name="Feldgarden M."/>
            <person name="Gevers D."/>
            <person name="Huys G."/>
            <person name="Walker B."/>
            <person name="Young S.K."/>
            <person name="Zeng Q."/>
            <person name="Gargeya S."/>
            <person name="Fitzgerald M."/>
            <person name="Haas B."/>
            <person name="Abouelleil A."/>
            <person name="Alvarado L."/>
            <person name="Arachchi H.M."/>
            <person name="Berlin A.M."/>
            <person name="Chapman S.B."/>
            <person name="Goldberg J."/>
            <person name="Griggs A."/>
            <person name="Gujja S."/>
            <person name="Hansen M."/>
            <person name="Howarth C."/>
            <person name="Imamovic A."/>
            <person name="Larimer J."/>
            <person name="McCowen C."/>
            <person name="Montmayeur A."/>
            <person name="Murphy C."/>
            <person name="Neiman D."/>
            <person name="Pearson M."/>
            <person name="Priest M."/>
            <person name="Roberts A."/>
            <person name="Saif S."/>
            <person name="Shea T."/>
            <person name="Sisk P."/>
            <person name="Sykes S."/>
            <person name="Wortman J."/>
            <person name="Nusbaum C."/>
            <person name="Birren B."/>
        </authorList>
    </citation>
    <scope>NUCLEOTIDE SEQUENCE [LARGE SCALE GENOMIC DNA]</scope>
    <source>
        <strain evidence="7 8">ATCC 51513</strain>
    </source>
</reference>
<feature type="transmembrane region" description="Helical" evidence="5">
    <location>
        <begin position="12"/>
        <end position="30"/>
    </location>
</feature>
<dbReference type="InterPro" id="IPR020946">
    <property type="entry name" value="Flavin_mOase-like"/>
</dbReference>
<keyword evidence="5" id="KW-0812">Transmembrane</keyword>
<protein>
    <submittedName>
        <fullName evidence="6">Putative monooxygenase</fullName>
        <ecNumber evidence="6">1.14.13.-</ecNumber>
    </submittedName>
</protein>
<evidence type="ECO:0000313" key="9">
    <source>
        <dbReference type="Proteomes" id="UP000011016"/>
    </source>
</evidence>
<dbReference type="Gene3D" id="3.50.50.60">
    <property type="entry name" value="FAD/NAD(P)-binding domain"/>
    <property type="match status" value="2"/>
</dbReference>
<dbReference type="eggNOG" id="COG2072">
    <property type="taxonomic scope" value="Bacteria"/>
</dbReference>
<dbReference type="EC" id="1.14.13.-" evidence="6"/>
<evidence type="ECO:0000256" key="3">
    <source>
        <dbReference type="ARBA" id="ARBA00022827"/>
    </source>
</evidence>
<name>I7IXQ4_9CORY</name>
<dbReference type="OrthoDB" id="5168853at2"/>
<dbReference type="RefSeq" id="WP_004601634.1">
    <property type="nucleotide sequence ID" value="NZ_HF541868.1"/>
</dbReference>
<dbReference type="EMBL" id="AHAE01000082">
    <property type="protein sequence ID" value="EJZ81336.1"/>
    <property type="molecule type" value="Genomic_DNA"/>
</dbReference>
<dbReference type="PANTHER" id="PTHR42877:SF4">
    <property type="entry name" value="FAD_NAD(P)-BINDING DOMAIN-CONTAINING PROTEIN-RELATED"/>
    <property type="match status" value="1"/>
</dbReference>
<dbReference type="GO" id="GO:0050661">
    <property type="term" value="F:NADP binding"/>
    <property type="evidence" value="ECO:0007669"/>
    <property type="project" value="InterPro"/>
</dbReference>
<evidence type="ECO:0000313" key="6">
    <source>
        <dbReference type="EMBL" id="CCI83998.1"/>
    </source>
</evidence>
<organism evidence="6 9">
    <name type="scientific">Corynebacterium otitidis ATCC 51513</name>
    <dbReference type="NCBI Taxonomy" id="883169"/>
    <lineage>
        <taxon>Bacteria</taxon>
        <taxon>Bacillati</taxon>
        <taxon>Actinomycetota</taxon>
        <taxon>Actinomycetes</taxon>
        <taxon>Mycobacteriales</taxon>
        <taxon>Corynebacteriaceae</taxon>
        <taxon>Corynebacterium</taxon>
    </lineage>
</organism>
<keyword evidence="2" id="KW-0285">Flavoprotein</keyword>
<dbReference type="InterPro" id="IPR036188">
    <property type="entry name" value="FAD/NAD-bd_sf"/>
</dbReference>
<evidence type="ECO:0000256" key="5">
    <source>
        <dbReference type="SAM" id="Phobius"/>
    </source>
</evidence>
<comment type="caution">
    <text evidence="6">The sequence shown here is derived from an EMBL/GenBank/DDBJ whole genome shotgun (WGS) entry which is preliminary data.</text>
</comment>
<dbReference type="Pfam" id="PF00743">
    <property type="entry name" value="FMO-like"/>
    <property type="match status" value="1"/>
</dbReference>
<dbReference type="InterPro" id="IPR051209">
    <property type="entry name" value="FAD-bind_Monooxygenase_sf"/>
</dbReference>
<keyword evidence="4 6" id="KW-0560">Oxidoreductase</keyword>
<evidence type="ECO:0000256" key="2">
    <source>
        <dbReference type="ARBA" id="ARBA00022630"/>
    </source>
</evidence>
<dbReference type="EMBL" id="CAJZ01000187">
    <property type="protein sequence ID" value="CCI83998.1"/>
    <property type="molecule type" value="Genomic_DNA"/>
</dbReference>
<keyword evidence="8" id="KW-1185">Reference proteome</keyword>
<evidence type="ECO:0000256" key="1">
    <source>
        <dbReference type="ARBA" id="ARBA00010139"/>
    </source>
</evidence>
<keyword evidence="3" id="KW-0274">FAD</keyword>
<proteinExistence type="inferred from homology"/>
<dbReference type="SUPFAM" id="SSF51905">
    <property type="entry name" value="FAD/NAD(P)-binding domain"/>
    <property type="match status" value="2"/>
</dbReference>
<dbReference type="GO" id="GO:0004499">
    <property type="term" value="F:N,N-dimethylaniline monooxygenase activity"/>
    <property type="evidence" value="ECO:0007669"/>
    <property type="project" value="InterPro"/>
</dbReference>
<dbReference type="AlphaFoldDB" id="I7IXQ4"/>
<comment type="similarity">
    <text evidence="1">Belongs to the FAD-binding monooxygenase family.</text>
</comment>
<keyword evidence="5" id="KW-1133">Transmembrane helix</keyword>
<evidence type="ECO:0000313" key="8">
    <source>
        <dbReference type="Proteomes" id="UP000006078"/>
    </source>
</evidence>
<dbReference type="HOGENOM" id="CLU_006937_7_1_11"/>
<sequence>MTTSPTTTTTTTTTLIVGAGFGGLALGALLKRRGEDDFTIIERADEVGGTWRDNRYPGAACDIPSHLYSFSFRPNPDWSHVFSPGPEILDYLKETAREEGLYEHVVFDAPMERAWWVPEEARWHVATPAGEFVAQFLVTATGHLSDPKLPDIPGLESFTGEVFHSARWDQDADLSGKRVAVVGTGASAIQIVPEIAKVAGSLTVFQRTPAWIGPRVEDSYSQQEKTLFRRDPATMKSLRDRLFWNNERTFAARRGIPEFLEEGRGQALDHLRRQVPDPELREKLTPNYELGCKRRLMSNTFYPALQQPNVELEASALESVEGSTLKAASGETYEADVIVFATGFEITEPPYAALVENAAGETLADQWSRRGMQAFHSTTVANFPNLFSINGPNTSLGHNSIVHIIESQAAFVLGALDHIRAQGAEVITTREDAESAYVDEIDEHAMGTVWLEGNCDSWYVDPRSGKLTTIWPDFAYAFRDENGEFDPEGYEFAPAPAASAAS</sequence>
<keyword evidence="6" id="KW-0503">Monooxygenase</keyword>
<keyword evidence="5" id="KW-0472">Membrane</keyword>
<dbReference type="Proteomes" id="UP000011016">
    <property type="component" value="Unassembled WGS sequence"/>
</dbReference>
<dbReference type="Proteomes" id="UP000006078">
    <property type="component" value="Unassembled WGS sequence"/>
</dbReference>
<dbReference type="PATRIC" id="fig|883169.3.peg.1683"/>
<accession>I7IXQ4</accession>
<evidence type="ECO:0000313" key="7">
    <source>
        <dbReference type="EMBL" id="EJZ81336.1"/>
    </source>
</evidence>
<dbReference type="GO" id="GO:0050660">
    <property type="term" value="F:flavin adenine dinucleotide binding"/>
    <property type="evidence" value="ECO:0007669"/>
    <property type="project" value="InterPro"/>
</dbReference>